<feature type="chain" id="PRO_5018965880" description="Lipoprotein" evidence="2">
    <location>
        <begin position="18"/>
        <end position="184"/>
    </location>
</feature>
<keyword evidence="2" id="KW-0732">Signal</keyword>
<dbReference type="PROSITE" id="PS51257">
    <property type="entry name" value="PROKAR_LIPOPROTEIN"/>
    <property type="match status" value="1"/>
</dbReference>
<name>A0A427UJJ6_ACIJO</name>
<organism evidence="3 4">
    <name type="scientific">Acinetobacter johnsonii</name>
    <dbReference type="NCBI Taxonomy" id="40214"/>
    <lineage>
        <taxon>Bacteria</taxon>
        <taxon>Pseudomonadati</taxon>
        <taxon>Pseudomonadota</taxon>
        <taxon>Gammaproteobacteria</taxon>
        <taxon>Moraxellales</taxon>
        <taxon>Moraxellaceae</taxon>
        <taxon>Acinetobacter</taxon>
    </lineage>
</organism>
<proteinExistence type="predicted"/>
<evidence type="ECO:0000256" key="1">
    <source>
        <dbReference type="SAM" id="Coils"/>
    </source>
</evidence>
<reference evidence="3 4" key="1">
    <citation type="submission" date="2018-10" db="EMBL/GenBank/DDBJ databases">
        <title>Transmission dynamics of multidrug resistant bacteria on intensive care unit surfaces.</title>
        <authorList>
            <person name="D'Souza A.W."/>
            <person name="Potter R.F."/>
            <person name="Wallace M."/>
            <person name="Shupe A."/>
            <person name="Patel S."/>
            <person name="Sun S."/>
            <person name="Gul D."/>
            <person name="Kwon J.H."/>
            <person name="Andleeb S."/>
            <person name="Burnham C.-A.D."/>
            <person name="Dantas G."/>
        </authorList>
    </citation>
    <scope>NUCLEOTIDE SEQUENCE [LARGE SCALE GENOMIC DNA]</scope>
    <source>
        <strain evidence="3 4">AJ_385</strain>
    </source>
</reference>
<keyword evidence="1" id="KW-0175">Coiled coil</keyword>
<comment type="caution">
    <text evidence="3">The sequence shown here is derived from an EMBL/GenBank/DDBJ whole genome shotgun (WGS) entry which is preliminary data.</text>
</comment>
<feature type="coiled-coil region" evidence="1">
    <location>
        <begin position="115"/>
        <end position="142"/>
    </location>
</feature>
<evidence type="ECO:0000313" key="4">
    <source>
        <dbReference type="Proteomes" id="UP000277537"/>
    </source>
</evidence>
<dbReference type="AlphaFoldDB" id="A0A427UJJ6"/>
<feature type="signal peptide" evidence="2">
    <location>
        <begin position="1"/>
        <end position="17"/>
    </location>
</feature>
<evidence type="ECO:0000313" key="3">
    <source>
        <dbReference type="EMBL" id="RSE16755.1"/>
    </source>
</evidence>
<evidence type="ECO:0000256" key="2">
    <source>
        <dbReference type="SAM" id="SignalP"/>
    </source>
</evidence>
<accession>A0A427UJJ6</accession>
<dbReference type="Proteomes" id="UP000277537">
    <property type="component" value="Unassembled WGS sequence"/>
</dbReference>
<dbReference type="EMBL" id="RHXE01000080">
    <property type="protein sequence ID" value="RSE16755.1"/>
    <property type="molecule type" value="Genomic_DNA"/>
</dbReference>
<evidence type="ECO:0008006" key="5">
    <source>
        <dbReference type="Google" id="ProtNLM"/>
    </source>
</evidence>
<dbReference type="RefSeq" id="WP_125275034.1">
    <property type="nucleotide sequence ID" value="NZ_RHXE01000080.1"/>
</dbReference>
<sequence>MKKLLLTTVCMATLTLAACEKKGTEPAVEQTTSASEATSTEATTIVANHSNNNIADIQADLLAVQTLSNAKAQEAAAFQKEVSATLEKKDPAQIKNMVEKTETYVKQFNDELDALTLKSAEVDALREKMQDANDLGVELTKESTKTTPDSAKITELQNKATELQKSIIADVTALEAKVKATPAS</sequence>
<protein>
    <recommendedName>
        <fullName evidence="5">Lipoprotein</fullName>
    </recommendedName>
</protein>
<gene>
    <name evidence="3" type="ORF">EGT73_17760</name>
</gene>